<keyword evidence="2" id="KW-0472">Membrane</keyword>
<comment type="caution">
    <text evidence="3">The sequence shown here is derived from an EMBL/GenBank/DDBJ whole genome shotgun (WGS) entry which is preliminary data.</text>
</comment>
<organism evidence="3">
    <name type="scientific">Chlorobaculum parvum</name>
    <dbReference type="NCBI Taxonomy" id="274539"/>
    <lineage>
        <taxon>Bacteria</taxon>
        <taxon>Pseudomonadati</taxon>
        <taxon>Chlorobiota</taxon>
        <taxon>Chlorobiia</taxon>
        <taxon>Chlorobiales</taxon>
        <taxon>Chlorobiaceae</taxon>
        <taxon>Chlorobaculum</taxon>
    </lineage>
</organism>
<keyword evidence="2" id="KW-1133">Transmembrane helix</keyword>
<proteinExistence type="predicted"/>
<keyword evidence="2" id="KW-0812">Transmembrane</keyword>
<reference evidence="3" key="1">
    <citation type="journal article" date="2020" name="mSystems">
        <title>Genome- and Community-Level Interaction Insights into Carbon Utilization and Element Cycling Functions of Hydrothermarchaeota in Hydrothermal Sediment.</title>
        <authorList>
            <person name="Zhou Z."/>
            <person name="Liu Y."/>
            <person name="Xu W."/>
            <person name="Pan J."/>
            <person name="Luo Z.H."/>
            <person name="Li M."/>
        </authorList>
    </citation>
    <scope>NUCLEOTIDE SEQUENCE [LARGE SCALE GENOMIC DNA]</scope>
    <source>
        <strain evidence="3">HyVt-633</strain>
    </source>
</reference>
<feature type="transmembrane region" description="Helical" evidence="2">
    <location>
        <begin position="6"/>
        <end position="28"/>
    </location>
</feature>
<gene>
    <name evidence="3" type="ORF">ENL07_05650</name>
</gene>
<dbReference type="AlphaFoldDB" id="A0A7C5DE42"/>
<dbReference type="Proteomes" id="UP000886058">
    <property type="component" value="Unassembled WGS sequence"/>
</dbReference>
<sequence length="108" mass="11694">MESVVMGIMIGIGIALLAAFQGIVIAALNNEPEQVENEAAVWDRRRIRNALSNKLHRKSHNTATAGVNTSVPRASGTTNKLQKPNHIPANPPKRVSSCIKRHPNSPVD</sequence>
<evidence type="ECO:0000256" key="1">
    <source>
        <dbReference type="SAM" id="MobiDB-lite"/>
    </source>
</evidence>
<accession>A0A7C5DE42</accession>
<feature type="compositionally biased region" description="Polar residues" evidence="1">
    <location>
        <begin position="61"/>
        <end position="82"/>
    </location>
</feature>
<dbReference type="EMBL" id="DRSQ01000118">
    <property type="protein sequence ID" value="HHE32112.1"/>
    <property type="molecule type" value="Genomic_DNA"/>
</dbReference>
<evidence type="ECO:0000313" key="3">
    <source>
        <dbReference type="EMBL" id="HHE32112.1"/>
    </source>
</evidence>
<protein>
    <submittedName>
        <fullName evidence="3">Uncharacterized protein</fullName>
    </submittedName>
</protein>
<feature type="region of interest" description="Disordered" evidence="1">
    <location>
        <begin position="54"/>
        <end position="108"/>
    </location>
</feature>
<name>A0A7C5DE42_9CHLB</name>
<feature type="compositionally biased region" description="Basic residues" evidence="1">
    <location>
        <begin position="99"/>
        <end position="108"/>
    </location>
</feature>
<evidence type="ECO:0000256" key="2">
    <source>
        <dbReference type="SAM" id="Phobius"/>
    </source>
</evidence>